<dbReference type="Proteomes" id="UP001220456">
    <property type="component" value="Unassembled WGS sequence"/>
</dbReference>
<organism evidence="4 5">
    <name type="scientific">Arthrobacter vasquezii</name>
    <dbReference type="NCBI Taxonomy" id="2977629"/>
    <lineage>
        <taxon>Bacteria</taxon>
        <taxon>Bacillati</taxon>
        <taxon>Actinomycetota</taxon>
        <taxon>Actinomycetes</taxon>
        <taxon>Micrococcales</taxon>
        <taxon>Micrococcaceae</taxon>
        <taxon>Arthrobacter</taxon>
    </lineage>
</organism>
<comment type="caution">
    <text evidence="4">The sequence shown here is derived from an EMBL/GenBank/DDBJ whole genome shotgun (WGS) entry which is preliminary data.</text>
</comment>
<feature type="signal peptide" evidence="2">
    <location>
        <begin position="1"/>
        <end position="21"/>
    </location>
</feature>
<proteinExistence type="predicted"/>
<feature type="region of interest" description="Disordered" evidence="1">
    <location>
        <begin position="28"/>
        <end position="68"/>
    </location>
</feature>
<feature type="domain" description="DUF6318" evidence="3">
    <location>
        <begin position="59"/>
        <end position="207"/>
    </location>
</feature>
<reference evidence="4 5" key="1">
    <citation type="journal article" date="2023" name="Int. J. Syst. Evol. Microbiol.">
        <title>Arthrobacter vasquezii sp. nov., isolated from a soil sample from Union Glacier, Antarctica.</title>
        <authorList>
            <person name="Valenzuela-Ibaceta F."/>
            <person name="Carrasco V."/>
            <person name="Lagos-Moraga S."/>
            <person name="Dietz-Vargas C."/>
            <person name="Navarro C.A."/>
            <person name="Perez-Donoso J.M."/>
        </authorList>
    </citation>
    <scope>NUCLEOTIDE SEQUENCE [LARGE SCALE GENOMIC DNA]</scope>
    <source>
        <strain evidence="4 5">EH-1B-1</strain>
    </source>
</reference>
<protein>
    <submittedName>
        <fullName evidence="4">DUF6318 family protein</fullName>
    </submittedName>
</protein>
<feature type="chain" id="PRO_5045251088" evidence="2">
    <location>
        <begin position="22"/>
        <end position="214"/>
    </location>
</feature>
<dbReference type="PROSITE" id="PS51257">
    <property type="entry name" value="PROKAR_LIPOPROTEIN"/>
    <property type="match status" value="1"/>
</dbReference>
<name>A0ABT6CTB9_9MICC</name>
<evidence type="ECO:0000256" key="1">
    <source>
        <dbReference type="SAM" id="MobiDB-lite"/>
    </source>
</evidence>
<keyword evidence="2" id="KW-0732">Signal</keyword>
<keyword evidence="5" id="KW-1185">Reference proteome</keyword>
<gene>
    <name evidence="4" type="ORF">P4U43_05680</name>
</gene>
<accession>A0ABT6CTB9</accession>
<feature type="compositionally biased region" description="Low complexity" evidence="1">
    <location>
        <begin position="33"/>
        <end position="52"/>
    </location>
</feature>
<evidence type="ECO:0000259" key="3">
    <source>
        <dbReference type="Pfam" id="PF19843"/>
    </source>
</evidence>
<evidence type="ECO:0000256" key="2">
    <source>
        <dbReference type="SAM" id="SignalP"/>
    </source>
</evidence>
<evidence type="ECO:0000313" key="4">
    <source>
        <dbReference type="EMBL" id="MDF9277283.1"/>
    </source>
</evidence>
<dbReference type="Pfam" id="PF19843">
    <property type="entry name" value="DUF6318"/>
    <property type="match status" value="1"/>
</dbReference>
<dbReference type="EMBL" id="JAROKN010000008">
    <property type="protein sequence ID" value="MDF9277283.1"/>
    <property type="molecule type" value="Genomic_DNA"/>
</dbReference>
<dbReference type="RefSeq" id="WP_277357844.1">
    <property type="nucleotide sequence ID" value="NZ_JAROKN010000008.1"/>
</dbReference>
<evidence type="ECO:0000313" key="5">
    <source>
        <dbReference type="Proteomes" id="UP001220456"/>
    </source>
</evidence>
<dbReference type="InterPro" id="IPR046281">
    <property type="entry name" value="DUF6318"/>
</dbReference>
<sequence length="214" mass="22065">MNQSRLACALAGAALSVLVLAGCSGVDPGAAQTPSESPSASAVPSASEAPSATPTPTPSPASAAGPAVNIPVPEKPALADENTVEGLEAFTEWWFELLNYAYATNDLEPLNAVTDEGCTSCDNIEESIASVYVDGGWLRGGDVNLETFKSEFVPNTSGSISSFAFVTQDSATYYDSSGEVIREGDPYSEPTARQTVAVFAEGSWLMLDLGTPGA</sequence>